<dbReference type="Gene3D" id="3.40.50.720">
    <property type="entry name" value="NAD(P)-binding Rossmann-like Domain"/>
    <property type="match status" value="1"/>
</dbReference>
<evidence type="ECO:0000313" key="4">
    <source>
        <dbReference type="Proteomes" id="UP000219036"/>
    </source>
</evidence>
<keyword evidence="2" id="KW-0560">Oxidoreductase</keyword>
<evidence type="ECO:0000256" key="1">
    <source>
        <dbReference type="ARBA" id="ARBA00006484"/>
    </source>
</evidence>
<dbReference type="AlphaFoldDB" id="A0A285NLB7"/>
<proteinExistence type="inferred from homology"/>
<dbReference type="Proteomes" id="UP000219036">
    <property type="component" value="Unassembled WGS sequence"/>
</dbReference>
<dbReference type="PANTHER" id="PTHR42760:SF115">
    <property type="entry name" value="3-OXOACYL-[ACYL-CARRIER-PROTEIN] REDUCTASE FABG"/>
    <property type="match status" value="1"/>
</dbReference>
<dbReference type="PRINTS" id="PR00081">
    <property type="entry name" value="GDHRDH"/>
</dbReference>
<dbReference type="RefSeq" id="WP_097000462.1">
    <property type="nucleotide sequence ID" value="NZ_OBEI01000005.1"/>
</dbReference>
<protein>
    <submittedName>
        <fullName evidence="3">3-oxoacyl-[acyl-carrier protein] reductase/7-alpha-hydroxysteroid dehydrogenase</fullName>
    </submittedName>
</protein>
<dbReference type="InterPro" id="IPR036291">
    <property type="entry name" value="NAD(P)-bd_dom_sf"/>
</dbReference>
<sequence length="261" mass="28315">MACRELEGKLAFITGGSRGIGRAIALKLAEMGADVVINYYKNKEKAEETVKEIENHGVKGYAIQGDFGKKEDIDRAFDEIKEKFGYLDIFVSNAVASGREVVGGFAPFMRLKERGTRRIFDITVMGFIWGVQRAVPLMEGREGKIIAISSTGTKDYMPNYAIHGAAKSALEALVRYAAVEFGEKGINVNTVSGGPIDTEAIQLFPNYEEVKAGTIKLTPLGRMGTPEDIAGVVGFLCTPDAQWIQGQTIIVDGGLSLVRGR</sequence>
<evidence type="ECO:0000313" key="3">
    <source>
        <dbReference type="EMBL" id="SNZ08441.1"/>
    </source>
</evidence>
<dbReference type="Pfam" id="PF13561">
    <property type="entry name" value="adh_short_C2"/>
    <property type="match status" value="1"/>
</dbReference>
<dbReference type="EMBL" id="OBEI01000005">
    <property type="protein sequence ID" value="SNZ08441.1"/>
    <property type="molecule type" value="Genomic_DNA"/>
</dbReference>
<dbReference type="OrthoDB" id="9803333at2"/>
<dbReference type="FunFam" id="3.40.50.720:FF:000084">
    <property type="entry name" value="Short-chain dehydrogenase reductase"/>
    <property type="match status" value="1"/>
</dbReference>
<gene>
    <name evidence="3" type="ORF">SAMN06265182_1285</name>
</gene>
<keyword evidence="4" id="KW-1185">Reference proteome</keyword>
<dbReference type="CDD" id="cd05359">
    <property type="entry name" value="ChcA_like_SDR_c"/>
    <property type="match status" value="1"/>
</dbReference>
<organism evidence="3 4">
    <name type="scientific">Persephonella hydrogeniphila</name>
    <dbReference type="NCBI Taxonomy" id="198703"/>
    <lineage>
        <taxon>Bacteria</taxon>
        <taxon>Pseudomonadati</taxon>
        <taxon>Aquificota</taxon>
        <taxon>Aquificia</taxon>
        <taxon>Aquificales</taxon>
        <taxon>Hydrogenothermaceae</taxon>
        <taxon>Persephonella</taxon>
    </lineage>
</organism>
<evidence type="ECO:0000256" key="2">
    <source>
        <dbReference type="ARBA" id="ARBA00023002"/>
    </source>
</evidence>
<accession>A0A285NLB7</accession>
<dbReference type="InterPro" id="IPR002347">
    <property type="entry name" value="SDR_fam"/>
</dbReference>
<dbReference type="PANTHER" id="PTHR42760">
    <property type="entry name" value="SHORT-CHAIN DEHYDROGENASES/REDUCTASES FAMILY MEMBER"/>
    <property type="match status" value="1"/>
</dbReference>
<dbReference type="SUPFAM" id="SSF51735">
    <property type="entry name" value="NAD(P)-binding Rossmann-fold domains"/>
    <property type="match status" value="1"/>
</dbReference>
<name>A0A285NLB7_9AQUI</name>
<reference evidence="4" key="1">
    <citation type="submission" date="2017-09" db="EMBL/GenBank/DDBJ databases">
        <authorList>
            <person name="Varghese N."/>
            <person name="Submissions S."/>
        </authorList>
    </citation>
    <scope>NUCLEOTIDE SEQUENCE [LARGE SCALE GENOMIC DNA]</scope>
    <source>
        <strain evidence="4">DSM 15103</strain>
    </source>
</reference>
<comment type="similarity">
    <text evidence="1">Belongs to the short-chain dehydrogenases/reductases (SDR) family.</text>
</comment>
<dbReference type="GO" id="GO:0016616">
    <property type="term" value="F:oxidoreductase activity, acting on the CH-OH group of donors, NAD or NADP as acceptor"/>
    <property type="evidence" value="ECO:0007669"/>
    <property type="project" value="TreeGrafter"/>
</dbReference>